<accession>A0ABR6XPT7</accession>
<dbReference type="InterPro" id="IPR026590">
    <property type="entry name" value="Ssirtuin_cat_dom"/>
</dbReference>
<feature type="domain" description="Deacetylase sirtuin-type" evidence="3">
    <location>
        <begin position="1"/>
        <end position="262"/>
    </location>
</feature>
<evidence type="ECO:0000259" key="3">
    <source>
        <dbReference type="PROSITE" id="PS50305"/>
    </source>
</evidence>
<comment type="caution">
    <text evidence="4">The sequence shown here is derived from an EMBL/GenBank/DDBJ whole genome shotgun (WGS) entry which is preliminary data.</text>
</comment>
<keyword evidence="1" id="KW-0520">NAD</keyword>
<dbReference type="Proteomes" id="UP000643610">
    <property type="component" value="Unassembled WGS sequence"/>
</dbReference>
<evidence type="ECO:0000313" key="5">
    <source>
        <dbReference type="Proteomes" id="UP000643610"/>
    </source>
</evidence>
<reference evidence="4 5" key="1">
    <citation type="submission" date="2020-08" db="EMBL/GenBank/DDBJ databases">
        <title>Novel species isolated from subtropical streams in China.</title>
        <authorList>
            <person name="Lu H."/>
        </authorList>
    </citation>
    <scope>NUCLEOTIDE SEQUENCE [LARGE SCALE GENOMIC DNA]</scope>
    <source>
        <strain evidence="4 5">KCTC 52442</strain>
    </source>
</reference>
<dbReference type="EMBL" id="JACOFU010000003">
    <property type="protein sequence ID" value="MBC3831510.1"/>
    <property type="molecule type" value="Genomic_DNA"/>
</dbReference>
<keyword evidence="5" id="KW-1185">Reference proteome</keyword>
<sequence>MTRRSLWRVTKELNADGRLALFVGAGVSMGCGLPGWGELVSRVLKATWNDQPELAALLLRDKNILAARYARQKAGAKFNRIVHGALYQDDVELSRCIWAIARSGVRQICTFNFDDLLAEALLTEGRECVIATPDEPFQTTHEGSTVYHLHGILPRLYRDGELDAAKIVFSEDDYHNLYSDPYSWANIAQLSLLTSKSVLFVGLSMQDPNLRRLIDISRGRGFTNQHFAVFRDPTARCSPADLEEYKRLRKLIEIDMKSLGVATWFVDSHEKVAEIIETIAVEPSSNLSVNVA</sequence>
<dbReference type="SUPFAM" id="SSF52467">
    <property type="entry name" value="DHS-like NAD/FAD-binding domain"/>
    <property type="match status" value="1"/>
</dbReference>
<organism evidence="4 5">
    <name type="scientific">Undibacterium amnicola</name>
    <dbReference type="NCBI Taxonomy" id="1834038"/>
    <lineage>
        <taxon>Bacteria</taxon>
        <taxon>Pseudomonadati</taxon>
        <taxon>Pseudomonadota</taxon>
        <taxon>Betaproteobacteria</taxon>
        <taxon>Burkholderiales</taxon>
        <taxon>Oxalobacteraceae</taxon>
        <taxon>Undibacterium</taxon>
    </lineage>
</organism>
<protein>
    <submittedName>
        <fullName evidence="4">SIR2 family protein</fullName>
    </submittedName>
</protein>
<dbReference type="Gene3D" id="3.40.50.1220">
    <property type="entry name" value="TPP-binding domain"/>
    <property type="match status" value="1"/>
</dbReference>
<evidence type="ECO:0000256" key="1">
    <source>
        <dbReference type="ARBA" id="ARBA00023027"/>
    </source>
</evidence>
<comment type="caution">
    <text evidence="2">Lacks conserved residue(s) required for the propagation of feature annotation.</text>
</comment>
<evidence type="ECO:0000256" key="2">
    <source>
        <dbReference type="PROSITE-ProRule" id="PRU00236"/>
    </source>
</evidence>
<dbReference type="InterPro" id="IPR029035">
    <property type="entry name" value="DHS-like_NAD/FAD-binding_dom"/>
</dbReference>
<dbReference type="PROSITE" id="PS51257">
    <property type="entry name" value="PROKAR_LIPOPROTEIN"/>
    <property type="match status" value="1"/>
</dbReference>
<dbReference type="PROSITE" id="PS50305">
    <property type="entry name" value="SIRTUIN"/>
    <property type="match status" value="1"/>
</dbReference>
<proteinExistence type="predicted"/>
<gene>
    <name evidence="4" type="ORF">H8K33_08310</name>
</gene>
<name>A0ABR6XPT7_9BURK</name>
<evidence type="ECO:0000313" key="4">
    <source>
        <dbReference type="EMBL" id="MBC3831510.1"/>
    </source>
</evidence>
<dbReference type="RefSeq" id="WP_186890563.1">
    <property type="nucleotide sequence ID" value="NZ_JACOFU010000003.1"/>
</dbReference>
<dbReference type="Pfam" id="PF13289">
    <property type="entry name" value="SIR2_2"/>
    <property type="match status" value="1"/>
</dbReference>